<dbReference type="GO" id="GO:0051654">
    <property type="term" value="P:establishment of mitochondrion localization"/>
    <property type="evidence" value="ECO:0007669"/>
    <property type="project" value="TreeGrafter"/>
</dbReference>
<dbReference type="GO" id="GO:0001401">
    <property type="term" value="C:SAM complex"/>
    <property type="evidence" value="ECO:0007669"/>
    <property type="project" value="TreeGrafter"/>
</dbReference>
<comment type="similarity">
    <text evidence="6">Belongs to the MDM10 family.</text>
</comment>
<dbReference type="PANTHER" id="PTHR28035:SF1">
    <property type="entry name" value="MITOCHONDRIAL DISTRIBUTION AND MORPHOLOGY PROTEIN 10"/>
    <property type="match status" value="1"/>
</dbReference>
<evidence type="ECO:0000256" key="4">
    <source>
        <dbReference type="ARBA" id="ARBA00023128"/>
    </source>
</evidence>
<comment type="caution">
    <text evidence="7">The sequence shown here is derived from an EMBL/GenBank/DDBJ whole genome shotgun (WGS) entry which is preliminary data.</text>
</comment>
<comment type="domain">
    <text evidence="6">Lacks alpha-helical transmembrane segments, suggesting that it resides in the membrane via beta-sheet conformations similar to those predicted for other outer membrane proteins and porin.</text>
</comment>
<keyword evidence="5 6" id="KW-0472">Membrane</keyword>
<dbReference type="InterPro" id="IPR023614">
    <property type="entry name" value="Porin_dom_sf"/>
</dbReference>
<dbReference type="GO" id="GO:0032865">
    <property type="term" value="C:ERMES complex"/>
    <property type="evidence" value="ECO:0007669"/>
    <property type="project" value="UniProtKB-UniRule"/>
</dbReference>
<keyword evidence="3 6" id="KW-1000">Mitochondrion outer membrane</keyword>
<dbReference type="OrthoDB" id="2103793at2759"/>
<comment type="subunit">
    <text evidence="6">Component of the ER-mitochondria encounter structure (ERMES) or MDM complex, composed of MMM1, MDM10, MDM12 and MDM34. Associates with the mitochondrial outer membrane sorting assembly machinery SAM(core) complex.</text>
</comment>
<evidence type="ECO:0000256" key="2">
    <source>
        <dbReference type="ARBA" id="ARBA00022692"/>
    </source>
</evidence>
<comment type="function">
    <text evidence="6">Component of the ERMES/MDM complex, which serves as a molecular tether to connect the endoplasmic reticulum and mitochondria. Components of this complex are involved in the control of mitochondrial shape and protein biogenesis and may function in phospholipid exchange. MDM10 is involved in the late assembly steps of the general translocase of the mitochondrial outer membrane (TOM complex). Functions in the TOM40-specific route of the assembly of outer membrane beta-barrel proteins, including the association of TOM40 with the receptor TOM22 and small TOM proteins. Can associate with the SAM(core) complex as well as the MDM12-MMM1 complex, both involved in late steps of the major beta-barrel assembly pathway, that is responsible for biogenesis of all outer membrane beta-barrel proteins. May act as a switch that shuttles between both complexes and channels precursor proteins into the TOM40-specific pathway. Plays a role in mitochondrial morphology and in the inheritance of mitochondria.</text>
</comment>
<evidence type="ECO:0000256" key="3">
    <source>
        <dbReference type="ARBA" id="ARBA00022787"/>
    </source>
</evidence>
<comment type="subcellular location">
    <subcellularLocation>
        <location evidence="6">Mitochondrion outer membrane</location>
        <topology evidence="6">Multi-pass membrane protein</topology>
    </subcellularLocation>
    <text evidence="6">The ERMES/MDM complex localizes to a few discrete foci (around 10 per single cell), that represent mitochondria-endoplasmic reticulum junctions. These foci are often found next to mtDNA nucleoids.</text>
</comment>
<gene>
    <name evidence="6" type="primary">MDM10</name>
    <name evidence="7" type="ORF">FN846DRAFT_963231</name>
</gene>
<dbReference type="HAMAP" id="MF_03102">
    <property type="entry name" value="Mdm10"/>
    <property type="match status" value="1"/>
</dbReference>
<dbReference type="GO" id="GO:1990456">
    <property type="term" value="P:mitochondrion-endoplasmic reticulum membrane tethering"/>
    <property type="evidence" value="ECO:0007669"/>
    <property type="project" value="UniProtKB-UniRule"/>
</dbReference>
<dbReference type="InterPro" id="IPR027539">
    <property type="entry name" value="Mdm10"/>
</dbReference>
<dbReference type="Pfam" id="PF12519">
    <property type="entry name" value="MDM10"/>
    <property type="match status" value="2"/>
</dbReference>
<dbReference type="FunCoup" id="A0A5J5ENV7">
    <property type="interactions" value="50"/>
</dbReference>
<keyword evidence="1 6" id="KW-1134">Transmembrane beta strand</keyword>
<dbReference type="InParanoid" id="A0A5J5ENV7"/>
<sequence length="346" mass="37570">MLDFMDLIQTAFSTATHWDPDNSYSALNLSSTSLLDFPTPRGLRMHLSSLSTPHFATSYTLGSLNVIDGSLSYLYSSVPLALSPSSTLDLRLLSPGYRQLLPPSPPTAAETLHAATLLYGRMFLPRGTLEALYLRRLSPAHQLRATAVSDAKLRHGGTILFTLQHDTAKYSSEYLYSSDVSLLGWRGLYNFAAPSTGEALGRLSAGAELYYGVLNKSAGMSTGLRYATLPSHPGIPLTMTLTLNPLMGHLSATYAVKAGKSLSLASRFEFNMYSYESDIVMGCEMWRPRGQGAEGVLKARIGQNGAVGLLWEGRVKELLFSVGGLVDFRRREGPVKVLGVEVAYSS</sequence>
<keyword evidence="4 6" id="KW-0496">Mitochondrion</keyword>
<keyword evidence="2 6" id="KW-0812">Transmembrane</keyword>
<reference evidence="7 8" key="1">
    <citation type="submission" date="2019-09" db="EMBL/GenBank/DDBJ databases">
        <title>Draft genome of the ectomycorrhizal ascomycete Sphaerosporella brunnea.</title>
        <authorList>
            <consortium name="DOE Joint Genome Institute"/>
            <person name="Benucci G.M."/>
            <person name="Marozzi G."/>
            <person name="Antonielli L."/>
            <person name="Sanchez S."/>
            <person name="Marco P."/>
            <person name="Wang X."/>
            <person name="Falini L.B."/>
            <person name="Barry K."/>
            <person name="Haridas S."/>
            <person name="Lipzen A."/>
            <person name="Labutti K."/>
            <person name="Grigoriev I.V."/>
            <person name="Murat C."/>
            <person name="Martin F."/>
            <person name="Albertini E."/>
            <person name="Donnini D."/>
            <person name="Bonito G."/>
        </authorList>
    </citation>
    <scope>NUCLEOTIDE SEQUENCE [LARGE SCALE GENOMIC DNA]</scope>
    <source>
        <strain evidence="7 8">Sb_GMNB300</strain>
    </source>
</reference>
<name>A0A5J5ENV7_9PEZI</name>
<dbReference type="Gene3D" id="2.40.160.10">
    <property type="entry name" value="Porin"/>
    <property type="match status" value="1"/>
</dbReference>
<accession>A0A5J5ENV7</accession>
<evidence type="ECO:0000313" key="7">
    <source>
        <dbReference type="EMBL" id="KAA8897765.1"/>
    </source>
</evidence>
<dbReference type="AlphaFoldDB" id="A0A5J5ENV7"/>
<dbReference type="GO" id="GO:0015914">
    <property type="term" value="P:phospholipid transport"/>
    <property type="evidence" value="ECO:0007669"/>
    <property type="project" value="TreeGrafter"/>
</dbReference>
<evidence type="ECO:0000313" key="8">
    <source>
        <dbReference type="Proteomes" id="UP000326924"/>
    </source>
</evidence>
<evidence type="ECO:0000256" key="1">
    <source>
        <dbReference type="ARBA" id="ARBA00022452"/>
    </source>
</evidence>
<dbReference type="GO" id="GO:0070096">
    <property type="term" value="P:mitochondrial outer membrane translocase complex assembly"/>
    <property type="evidence" value="ECO:0007669"/>
    <property type="project" value="UniProtKB-UniRule"/>
</dbReference>
<keyword evidence="8" id="KW-1185">Reference proteome</keyword>
<organism evidence="7 8">
    <name type="scientific">Sphaerosporella brunnea</name>
    <dbReference type="NCBI Taxonomy" id="1250544"/>
    <lineage>
        <taxon>Eukaryota</taxon>
        <taxon>Fungi</taxon>
        <taxon>Dikarya</taxon>
        <taxon>Ascomycota</taxon>
        <taxon>Pezizomycotina</taxon>
        <taxon>Pezizomycetes</taxon>
        <taxon>Pezizales</taxon>
        <taxon>Pyronemataceae</taxon>
        <taxon>Sphaerosporella</taxon>
    </lineage>
</organism>
<evidence type="ECO:0000256" key="6">
    <source>
        <dbReference type="HAMAP-Rule" id="MF_03102"/>
    </source>
</evidence>
<protein>
    <recommendedName>
        <fullName evidence="6">Mitochondrial distribution and morphology protein 10</fullName>
    </recommendedName>
    <alternativeName>
        <fullName evidence="6">Mitochondrial inheritance component MDM10</fullName>
    </alternativeName>
</protein>
<dbReference type="EMBL" id="VXIS01000193">
    <property type="protein sequence ID" value="KAA8897765.1"/>
    <property type="molecule type" value="Genomic_DNA"/>
</dbReference>
<evidence type="ECO:0000256" key="5">
    <source>
        <dbReference type="ARBA" id="ARBA00023136"/>
    </source>
</evidence>
<proteinExistence type="inferred from homology"/>
<dbReference type="GO" id="GO:0045040">
    <property type="term" value="P:protein insertion into mitochondrial outer membrane"/>
    <property type="evidence" value="ECO:0007669"/>
    <property type="project" value="UniProtKB-UniRule"/>
</dbReference>
<dbReference type="PANTHER" id="PTHR28035">
    <property type="entry name" value="MITOCHONDRIAL DISTRIBUTION AND MORPHOLOGY PROTEIN 10"/>
    <property type="match status" value="1"/>
</dbReference>
<dbReference type="Proteomes" id="UP000326924">
    <property type="component" value="Unassembled WGS sequence"/>
</dbReference>